<keyword evidence="3" id="KW-1185">Reference proteome</keyword>
<dbReference type="InterPro" id="IPR032675">
    <property type="entry name" value="LRR_dom_sf"/>
</dbReference>
<protein>
    <submittedName>
        <fullName evidence="2">Uncharacterized protein</fullName>
    </submittedName>
</protein>
<dbReference type="PANTHER" id="PTHR45661">
    <property type="entry name" value="SURFACE ANTIGEN"/>
    <property type="match status" value="1"/>
</dbReference>
<sequence length="754" mass="82514">MFPADSFVPSGASPPTAGISTRSKTKPAELLTAASSRISYPLPRRVFDAESESDRASSTPSSDGAEGEGPQSPKLESGLAGRAAGLRVAGLRGRTLCAGVGKFRNRCLWWRADLPRFPPAGGRLVEGDTAAIRDDRVPESISCPARSVAEKPGPCRQARRPSHGRPEGKMSAPAHKKAKISSGGRLAATATTQARELFPMSAWQDYRGHDDTSDEETDDDEDSGDVVYEDEPEVFLLYGRGEVAEDIRSKVTRVHIDTQVKCIPNGAFRRCSELVVVQLNEGLLTIGEKAFQDCTALSSVNIPSTVTELGSSVFHGCRNLAAVHLNEGLLTIGEKAFGYCKSLRSVTLPSTITKFDSFVFENCINLTDVKLMNEGLGLQTVGENAFSYCKALRSIYLPSTVTELGSYTFCGCSNLTEVLSNEGLQRIGHYAFARCTSLRSATNPSTVTVLGIGTFSDCSSLVSVKLNDGLQTIGDWAFESCTELRSVTIPSSVIRLGYRAFTGCRNIAKALLNEGLQTIGSRAFQNCSAIRSVIMPSTVRTLECRAFFRCSNLTEVIFLGGKRLLEQEFFVRGIFSRERGLLNQEKVDEMLDEERNFAFCGCPLVTVKVSISWALSERMSRLPPECRVSVEERIHNLVRLEFVQDGNILACFPLVRREPDNEAEDDSDTEDGAIIKIQDTSLETARSVYQVLQLIAFHELKESSIVIELAMWKSRIDWDRTRVDCRVAIPGPAKSLIMEYCGFAGFLRPAIDGS</sequence>
<dbReference type="AlphaFoldDB" id="K0SKD6"/>
<evidence type="ECO:0000256" key="1">
    <source>
        <dbReference type="SAM" id="MobiDB-lite"/>
    </source>
</evidence>
<dbReference type="SUPFAM" id="SSF52058">
    <property type="entry name" value="L domain-like"/>
    <property type="match status" value="2"/>
</dbReference>
<organism evidence="2 3">
    <name type="scientific">Thalassiosira oceanica</name>
    <name type="common">Marine diatom</name>
    <dbReference type="NCBI Taxonomy" id="159749"/>
    <lineage>
        <taxon>Eukaryota</taxon>
        <taxon>Sar</taxon>
        <taxon>Stramenopiles</taxon>
        <taxon>Ochrophyta</taxon>
        <taxon>Bacillariophyta</taxon>
        <taxon>Coscinodiscophyceae</taxon>
        <taxon>Thalassiosirophycidae</taxon>
        <taxon>Thalassiosirales</taxon>
        <taxon>Thalassiosiraceae</taxon>
        <taxon>Thalassiosira</taxon>
    </lineage>
</organism>
<dbReference type="InterPro" id="IPR026906">
    <property type="entry name" value="LRR_5"/>
</dbReference>
<evidence type="ECO:0000313" key="3">
    <source>
        <dbReference type="Proteomes" id="UP000266841"/>
    </source>
</evidence>
<gene>
    <name evidence="2" type="ORF">THAOC_12351</name>
</gene>
<dbReference type="EMBL" id="AGNL01014460">
    <property type="protein sequence ID" value="EJK66703.1"/>
    <property type="molecule type" value="Genomic_DNA"/>
</dbReference>
<name>K0SKD6_THAOC</name>
<feature type="compositionally biased region" description="Basic and acidic residues" evidence="1">
    <location>
        <begin position="45"/>
        <end position="55"/>
    </location>
</feature>
<dbReference type="Pfam" id="PF13306">
    <property type="entry name" value="LRR_5"/>
    <property type="match status" value="1"/>
</dbReference>
<proteinExistence type="predicted"/>
<feature type="region of interest" description="Disordered" evidence="1">
    <location>
        <begin position="199"/>
        <end position="226"/>
    </location>
</feature>
<feature type="compositionally biased region" description="Acidic residues" evidence="1">
    <location>
        <begin position="212"/>
        <end position="226"/>
    </location>
</feature>
<feature type="region of interest" description="Disordered" evidence="1">
    <location>
        <begin position="146"/>
        <end position="185"/>
    </location>
</feature>
<accession>K0SKD6</accession>
<feature type="region of interest" description="Disordered" evidence="1">
    <location>
        <begin position="1"/>
        <end position="78"/>
    </location>
</feature>
<dbReference type="InterPro" id="IPR053139">
    <property type="entry name" value="Surface_bspA-like"/>
</dbReference>
<comment type="caution">
    <text evidence="2">The sequence shown here is derived from an EMBL/GenBank/DDBJ whole genome shotgun (WGS) entry which is preliminary data.</text>
</comment>
<evidence type="ECO:0000313" key="2">
    <source>
        <dbReference type="EMBL" id="EJK66703.1"/>
    </source>
</evidence>
<dbReference type="Gene3D" id="3.40.50.12480">
    <property type="match status" value="1"/>
</dbReference>
<dbReference type="Gene3D" id="3.80.10.10">
    <property type="entry name" value="Ribonuclease Inhibitor"/>
    <property type="match status" value="2"/>
</dbReference>
<reference evidence="2 3" key="1">
    <citation type="journal article" date="2012" name="Genome Biol.">
        <title>Genome and low-iron response of an oceanic diatom adapted to chronic iron limitation.</title>
        <authorList>
            <person name="Lommer M."/>
            <person name="Specht M."/>
            <person name="Roy A.S."/>
            <person name="Kraemer L."/>
            <person name="Andreson R."/>
            <person name="Gutowska M.A."/>
            <person name="Wolf J."/>
            <person name="Bergner S.V."/>
            <person name="Schilhabel M.B."/>
            <person name="Klostermeier U.C."/>
            <person name="Beiko R.G."/>
            <person name="Rosenstiel P."/>
            <person name="Hippler M."/>
            <person name="Laroche J."/>
        </authorList>
    </citation>
    <scope>NUCLEOTIDE SEQUENCE [LARGE SCALE GENOMIC DNA]</scope>
    <source>
        <strain evidence="2 3">CCMP1005</strain>
    </source>
</reference>
<dbReference type="Proteomes" id="UP000266841">
    <property type="component" value="Unassembled WGS sequence"/>
</dbReference>
<dbReference type="PANTHER" id="PTHR45661:SF3">
    <property type="entry name" value="IG-LIKE DOMAIN-CONTAINING PROTEIN"/>
    <property type="match status" value="1"/>
</dbReference>